<name>A0AAE1CFQ9_9PEZI</name>
<protein>
    <submittedName>
        <fullName evidence="2">Uncharacterized protein</fullName>
    </submittedName>
</protein>
<feature type="compositionally biased region" description="Basic and acidic residues" evidence="1">
    <location>
        <begin position="64"/>
        <end position="75"/>
    </location>
</feature>
<organism evidence="2 3">
    <name type="scientific">Podospora appendiculata</name>
    <dbReference type="NCBI Taxonomy" id="314037"/>
    <lineage>
        <taxon>Eukaryota</taxon>
        <taxon>Fungi</taxon>
        <taxon>Dikarya</taxon>
        <taxon>Ascomycota</taxon>
        <taxon>Pezizomycotina</taxon>
        <taxon>Sordariomycetes</taxon>
        <taxon>Sordariomycetidae</taxon>
        <taxon>Sordariales</taxon>
        <taxon>Podosporaceae</taxon>
        <taxon>Podospora</taxon>
    </lineage>
</organism>
<gene>
    <name evidence="2" type="ORF">B0T22DRAFT_447498</name>
</gene>
<keyword evidence="3" id="KW-1185">Reference proteome</keyword>
<evidence type="ECO:0000313" key="2">
    <source>
        <dbReference type="EMBL" id="KAK3692543.1"/>
    </source>
</evidence>
<evidence type="ECO:0000313" key="3">
    <source>
        <dbReference type="Proteomes" id="UP001270362"/>
    </source>
</evidence>
<accession>A0AAE1CFQ9</accession>
<feature type="region of interest" description="Disordered" evidence="1">
    <location>
        <begin position="44"/>
        <end position="75"/>
    </location>
</feature>
<comment type="caution">
    <text evidence="2">The sequence shown here is derived from an EMBL/GenBank/DDBJ whole genome shotgun (WGS) entry which is preliminary data.</text>
</comment>
<proteinExistence type="predicted"/>
<dbReference type="EMBL" id="JAULSO010000001">
    <property type="protein sequence ID" value="KAK3692543.1"/>
    <property type="molecule type" value="Genomic_DNA"/>
</dbReference>
<feature type="compositionally biased region" description="Basic residues" evidence="1">
    <location>
        <begin position="51"/>
        <end position="63"/>
    </location>
</feature>
<sequence>MHRRAFLSFFCLSLPLFLAFLAKISARWRGFLWARTHRRTAAAKTYGAGTRRAKKRAKRTPRHAKMDDVRRLNKQ</sequence>
<dbReference type="Proteomes" id="UP001270362">
    <property type="component" value="Unassembled WGS sequence"/>
</dbReference>
<evidence type="ECO:0000256" key="1">
    <source>
        <dbReference type="SAM" id="MobiDB-lite"/>
    </source>
</evidence>
<reference evidence="2" key="1">
    <citation type="journal article" date="2023" name="Mol. Phylogenet. Evol.">
        <title>Genome-scale phylogeny and comparative genomics of the fungal order Sordariales.</title>
        <authorList>
            <person name="Hensen N."/>
            <person name="Bonometti L."/>
            <person name="Westerberg I."/>
            <person name="Brannstrom I.O."/>
            <person name="Guillou S."/>
            <person name="Cros-Aarteil S."/>
            <person name="Calhoun S."/>
            <person name="Haridas S."/>
            <person name="Kuo A."/>
            <person name="Mondo S."/>
            <person name="Pangilinan J."/>
            <person name="Riley R."/>
            <person name="LaButti K."/>
            <person name="Andreopoulos B."/>
            <person name="Lipzen A."/>
            <person name="Chen C."/>
            <person name="Yan M."/>
            <person name="Daum C."/>
            <person name="Ng V."/>
            <person name="Clum A."/>
            <person name="Steindorff A."/>
            <person name="Ohm R.A."/>
            <person name="Martin F."/>
            <person name="Silar P."/>
            <person name="Natvig D.O."/>
            <person name="Lalanne C."/>
            <person name="Gautier V."/>
            <person name="Ament-Velasquez S.L."/>
            <person name="Kruys A."/>
            <person name="Hutchinson M.I."/>
            <person name="Powell A.J."/>
            <person name="Barry K."/>
            <person name="Miller A.N."/>
            <person name="Grigoriev I.V."/>
            <person name="Debuchy R."/>
            <person name="Gladieux P."/>
            <person name="Hiltunen Thoren M."/>
            <person name="Johannesson H."/>
        </authorList>
    </citation>
    <scope>NUCLEOTIDE SEQUENCE</scope>
    <source>
        <strain evidence="2">CBS 314.62</strain>
    </source>
</reference>
<reference evidence="2" key="2">
    <citation type="submission" date="2023-06" db="EMBL/GenBank/DDBJ databases">
        <authorList>
            <consortium name="Lawrence Berkeley National Laboratory"/>
            <person name="Haridas S."/>
            <person name="Hensen N."/>
            <person name="Bonometti L."/>
            <person name="Westerberg I."/>
            <person name="Brannstrom I.O."/>
            <person name="Guillou S."/>
            <person name="Cros-Aarteil S."/>
            <person name="Calhoun S."/>
            <person name="Kuo A."/>
            <person name="Mondo S."/>
            <person name="Pangilinan J."/>
            <person name="Riley R."/>
            <person name="Labutti K."/>
            <person name="Andreopoulos B."/>
            <person name="Lipzen A."/>
            <person name="Chen C."/>
            <person name="Yanf M."/>
            <person name="Daum C."/>
            <person name="Ng V."/>
            <person name="Clum A."/>
            <person name="Steindorff A."/>
            <person name="Ohm R."/>
            <person name="Martin F."/>
            <person name="Silar P."/>
            <person name="Natvig D."/>
            <person name="Lalanne C."/>
            <person name="Gautier V."/>
            <person name="Ament-Velasquez S.L."/>
            <person name="Kruys A."/>
            <person name="Hutchinson M.I."/>
            <person name="Powell A.J."/>
            <person name="Barry K."/>
            <person name="Miller A.N."/>
            <person name="Grigoriev I.V."/>
            <person name="Debuchy R."/>
            <person name="Gladieux P."/>
            <person name="Thoren M.H."/>
            <person name="Johannesson H."/>
        </authorList>
    </citation>
    <scope>NUCLEOTIDE SEQUENCE</scope>
    <source>
        <strain evidence="2">CBS 314.62</strain>
    </source>
</reference>
<dbReference type="AlphaFoldDB" id="A0AAE1CFQ9"/>